<gene>
    <name evidence="6" type="ORF">DFJ67_6179</name>
</gene>
<evidence type="ECO:0000256" key="3">
    <source>
        <dbReference type="ARBA" id="ARBA00022801"/>
    </source>
</evidence>
<dbReference type="GO" id="GO:0009253">
    <property type="term" value="P:peptidoglycan catabolic process"/>
    <property type="evidence" value="ECO:0007669"/>
    <property type="project" value="InterPro"/>
</dbReference>
<evidence type="ECO:0000256" key="2">
    <source>
        <dbReference type="ARBA" id="ARBA00011901"/>
    </source>
</evidence>
<dbReference type="PANTHER" id="PTHR30417:SF1">
    <property type="entry name" value="N-ACETYLMURAMOYL-L-ALANINE AMIDASE AMID"/>
    <property type="match status" value="1"/>
</dbReference>
<dbReference type="InterPro" id="IPR036505">
    <property type="entry name" value="Amidase/PGRP_sf"/>
</dbReference>
<organism evidence="6 7">
    <name type="scientific">Asanoa ferruginea</name>
    <dbReference type="NCBI Taxonomy" id="53367"/>
    <lineage>
        <taxon>Bacteria</taxon>
        <taxon>Bacillati</taxon>
        <taxon>Actinomycetota</taxon>
        <taxon>Actinomycetes</taxon>
        <taxon>Micromonosporales</taxon>
        <taxon>Micromonosporaceae</taxon>
        <taxon>Asanoa</taxon>
    </lineage>
</organism>
<dbReference type="GO" id="GO:0071555">
    <property type="term" value="P:cell wall organization"/>
    <property type="evidence" value="ECO:0007669"/>
    <property type="project" value="UniProtKB-KW"/>
</dbReference>
<dbReference type="Proteomes" id="UP000256913">
    <property type="component" value="Unassembled WGS sequence"/>
</dbReference>
<dbReference type="SMART" id="SM00644">
    <property type="entry name" value="Ami_2"/>
    <property type="match status" value="1"/>
</dbReference>
<evidence type="ECO:0000256" key="1">
    <source>
        <dbReference type="ARBA" id="ARBA00001561"/>
    </source>
</evidence>
<accession>A0A3E0A1I3</accession>
<dbReference type="InterPro" id="IPR051206">
    <property type="entry name" value="NAMLAA_amidase_2"/>
</dbReference>
<evidence type="ECO:0000256" key="4">
    <source>
        <dbReference type="ARBA" id="ARBA00023316"/>
    </source>
</evidence>
<protein>
    <recommendedName>
        <fullName evidence="2">N-acetylmuramoyl-L-alanine amidase</fullName>
        <ecNumber evidence="2">3.5.1.28</ecNumber>
    </recommendedName>
</protein>
<dbReference type="GO" id="GO:0008745">
    <property type="term" value="F:N-acetylmuramoyl-L-alanine amidase activity"/>
    <property type="evidence" value="ECO:0007669"/>
    <property type="project" value="UniProtKB-EC"/>
</dbReference>
<evidence type="ECO:0000313" key="6">
    <source>
        <dbReference type="EMBL" id="REG00131.1"/>
    </source>
</evidence>
<dbReference type="AlphaFoldDB" id="A0A3E0A1I3"/>
<dbReference type="Gene3D" id="3.40.80.10">
    <property type="entry name" value="Peptidoglycan recognition protein-like"/>
    <property type="match status" value="1"/>
</dbReference>
<dbReference type="InterPro" id="IPR002502">
    <property type="entry name" value="Amidase_domain"/>
</dbReference>
<dbReference type="Pfam" id="PF01510">
    <property type="entry name" value="Amidase_2"/>
    <property type="match status" value="1"/>
</dbReference>
<dbReference type="EC" id="3.5.1.28" evidence="2"/>
<dbReference type="CDD" id="cd06583">
    <property type="entry name" value="PGRP"/>
    <property type="match status" value="1"/>
</dbReference>
<dbReference type="PANTHER" id="PTHR30417">
    <property type="entry name" value="N-ACETYLMURAMOYL-L-ALANINE AMIDASE AMID"/>
    <property type="match status" value="1"/>
</dbReference>
<comment type="catalytic activity">
    <reaction evidence="1">
        <text>Hydrolyzes the link between N-acetylmuramoyl residues and L-amino acid residues in certain cell-wall glycopeptides.</text>
        <dbReference type="EC" id="3.5.1.28"/>
    </reaction>
</comment>
<keyword evidence="7" id="KW-1185">Reference proteome</keyword>
<dbReference type="EMBL" id="QUMQ01000001">
    <property type="protein sequence ID" value="REG00131.1"/>
    <property type="molecule type" value="Genomic_DNA"/>
</dbReference>
<sequence>MRVPGVPFVQGRNSFTDADGKHFGIAIHNTSNANLASAEDEADFATRRTDGISAHFYCDKNSIVQSLDTNARAGHAGSTEGNQNSIAVEITGQNSFSRQRWLDSVAWDKLASTLAFVIRNDPDYAGFKVRRATVAEMRDNPKIKAFYGHDDMRRAFGGTTHTDPGPNFPWDHLIAVVKAAVDEQEDDMFSDNDRNALTSANFRAMGVYADLDEITYRTVNGASRTEPNKAKVARLALERKVAELAARPQLDIEELAEAIAKRINGH</sequence>
<reference evidence="6 7" key="1">
    <citation type="submission" date="2018-08" db="EMBL/GenBank/DDBJ databases">
        <title>Sequencing the genomes of 1000 actinobacteria strains.</title>
        <authorList>
            <person name="Klenk H.-P."/>
        </authorList>
    </citation>
    <scope>NUCLEOTIDE SEQUENCE [LARGE SCALE GENOMIC DNA]</scope>
    <source>
        <strain evidence="6 7">DSM 44099</strain>
    </source>
</reference>
<dbReference type="RefSeq" id="WP_116071440.1">
    <property type="nucleotide sequence ID" value="NZ_BONB01000003.1"/>
</dbReference>
<feature type="domain" description="N-acetylmuramoyl-L-alanine amidase" evidence="5">
    <location>
        <begin position="10"/>
        <end position="165"/>
    </location>
</feature>
<dbReference type="OrthoDB" id="4561060at2"/>
<dbReference type="GO" id="GO:0009254">
    <property type="term" value="P:peptidoglycan turnover"/>
    <property type="evidence" value="ECO:0007669"/>
    <property type="project" value="TreeGrafter"/>
</dbReference>
<dbReference type="SUPFAM" id="SSF55846">
    <property type="entry name" value="N-acetylmuramoyl-L-alanine amidase-like"/>
    <property type="match status" value="1"/>
</dbReference>
<keyword evidence="3" id="KW-0378">Hydrolase</keyword>
<evidence type="ECO:0000259" key="5">
    <source>
        <dbReference type="SMART" id="SM00644"/>
    </source>
</evidence>
<name>A0A3E0A1I3_9ACTN</name>
<keyword evidence="4" id="KW-0961">Cell wall biogenesis/degradation</keyword>
<comment type="caution">
    <text evidence="6">The sequence shown here is derived from an EMBL/GenBank/DDBJ whole genome shotgun (WGS) entry which is preliminary data.</text>
</comment>
<proteinExistence type="predicted"/>
<evidence type="ECO:0000313" key="7">
    <source>
        <dbReference type="Proteomes" id="UP000256913"/>
    </source>
</evidence>